<dbReference type="Gene3D" id="2.60.40.770">
    <property type="match status" value="1"/>
</dbReference>
<keyword evidence="4" id="KW-0812">Transmembrane</keyword>
<evidence type="ECO:0000256" key="1">
    <source>
        <dbReference type="ARBA" id="ARBA00004613"/>
    </source>
</evidence>
<keyword evidence="4" id="KW-1133">Transmembrane helix</keyword>
<evidence type="ECO:0000313" key="6">
    <source>
        <dbReference type="EMBL" id="TGZ63259.1"/>
    </source>
</evidence>
<dbReference type="PANTHER" id="PTHR11306">
    <property type="entry name" value="NIEMANN PICK TYPE C2 PROTEIN NPC2-RELATED"/>
    <property type="match status" value="1"/>
</dbReference>
<dbReference type="GO" id="GO:0032934">
    <property type="term" value="F:sterol binding"/>
    <property type="evidence" value="ECO:0007669"/>
    <property type="project" value="InterPro"/>
</dbReference>
<dbReference type="InterPro" id="IPR014756">
    <property type="entry name" value="Ig_E-set"/>
</dbReference>
<sequence length="170" mass="18985">MISSGFNLYTMPCFNFHVCILILCVLEFTAALRFTNCGPSDVELMKLDVSPCDSDRCILQREERVTISIKFRALTNVDAGGHKVERGERILVLLPQNGLCIHVTPSCPIKKGAEYIYSYTGRVPGTAEIGPVNIRWELLYTDGRMFLCVEFPVEIAQTAKGNTALFFSLI</sequence>
<dbReference type="SMART" id="SM00737">
    <property type="entry name" value="ML"/>
    <property type="match status" value="1"/>
</dbReference>
<dbReference type="GO" id="GO:0015918">
    <property type="term" value="P:sterol transport"/>
    <property type="evidence" value="ECO:0007669"/>
    <property type="project" value="InterPro"/>
</dbReference>
<comment type="subcellular location">
    <subcellularLocation>
        <location evidence="1">Secreted</location>
    </subcellularLocation>
</comment>
<dbReference type="InterPro" id="IPR039670">
    <property type="entry name" value="NPC2-like"/>
</dbReference>
<name>A0A4S2LPT9_OPIFE</name>
<dbReference type="SUPFAM" id="SSF81296">
    <property type="entry name" value="E set domains"/>
    <property type="match status" value="1"/>
</dbReference>
<dbReference type="InterPro" id="IPR003172">
    <property type="entry name" value="ML_dom"/>
</dbReference>
<comment type="caution">
    <text evidence="6">The sequence shown here is derived from an EMBL/GenBank/DDBJ whole genome shotgun (WGS) entry which is preliminary data.</text>
</comment>
<keyword evidence="3" id="KW-0964">Secreted</keyword>
<dbReference type="AlphaFoldDB" id="A0A4S2LPT9"/>
<evidence type="ECO:0000256" key="2">
    <source>
        <dbReference type="ARBA" id="ARBA00006370"/>
    </source>
</evidence>
<dbReference type="STRING" id="147828.A0A4S2LPT9"/>
<dbReference type="EMBL" id="SJOL01007250">
    <property type="protein sequence ID" value="TGZ63259.1"/>
    <property type="molecule type" value="Genomic_DNA"/>
</dbReference>
<evidence type="ECO:0000256" key="4">
    <source>
        <dbReference type="SAM" id="Phobius"/>
    </source>
</evidence>
<keyword evidence="7" id="KW-1185">Reference proteome</keyword>
<keyword evidence="4" id="KW-0472">Membrane</keyword>
<reference evidence="6 7" key="1">
    <citation type="journal article" date="2019" name="BMC Genomics">
        <title>New insights from Opisthorchis felineus genome: update on genomics of the epidemiologically important liver flukes.</title>
        <authorList>
            <person name="Ershov N.I."/>
            <person name="Mordvinov V.A."/>
            <person name="Prokhortchouk E.B."/>
            <person name="Pakharukova M.Y."/>
            <person name="Gunbin K.V."/>
            <person name="Ustyantsev K."/>
            <person name="Genaev M.A."/>
            <person name="Blinov A.G."/>
            <person name="Mazur A."/>
            <person name="Boulygina E."/>
            <person name="Tsygankova S."/>
            <person name="Khrameeva E."/>
            <person name="Chekanov N."/>
            <person name="Fan G."/>
            <person name="Xiao A."/>
            <person name="Zhang H."/>
            <person name="Xu X."/>
            <person name="Yang H."/>
            <person name="Solovyev V."/>
            <person name="Lee S.M."/>
            <person name="Liu X."/>
            <person name="Afonnikov D.A."/>
            <person name="Skryabin K.G."/>
        </authorList>
    </citation>
    <scope>NUCLEOTIDE SEQUENCE [LARGE SCALE GENOMIC DNA]</scope>
    <source>
        <strain evidence="6">AK-0245</strain>
        <tissue evidence="6">Whole organism</tissue>
    </source>
</reference>
<proteinExistence type="inferred from homology"/>
<protein>
    <recommendedName>
        <fullName evidence="5">MD-2-related lipid-recognition domain-containing protein</fullName>
    </recommendedName>
</protein>
<dbReference type="GO" id="GO:0005576">
    <property type="term" value="C:extracellular region"/>
    <property type="evidence" value="ECO:0007669"/>
    <property type="project" value="UniProtKB-SubCell"/>
</dbReference>
<comment type="similarity">
    <text evidence="2">Belongs to the NPC2 family.</text>
</comment>
<organism evidence="6 7">
    <name type="scientific">Opisthorchis felineus</name>
    <dbReference type="NCBI Taxonomy" id="147828"/>
    <lineage>
        <taxon>Eukaryota</taxon>
        <taxon>Metazoa</taxon>
        <taxon>Spiralia</taxon>
        <taxon>Lophotrochozoa</taxon>
        <taxon>Platyhelminthes</taxon>
        <taxon>Trematoda</taxon>
        <taxon>Digenea</taxon>
        <taxon>Opisthorchiida</taxon>
        <taxon>Opisthorchiata</taxon>
        <taxon>Opisthorchiidae</taxon>
        <taxon>Opisthorchis</taxon>
    </lineage>
</organism>
<evidence type="ECO:0000259" key="5">
    <source>
        <dbReference type="SMART" id="SM00737"/>
    </source>
</evidence>
<feature type="domain" description="MD-2-related lipid-recognition" evidence="5">
    <location>
        <begin position="34"/>
        <end position="153"/>
    </location>
</feature>
<dbReference type="Pfam" id="PF02221">
    <property type="entry name" value="E1_DerP2_DerF2"/>
    <property type="match status" value="1"/>
</dbReference>
<accession>A0A4S2LPT9</accession>
<gene>
    <name evidence="6" type="ORF">CRM22_007022</name>
</gene>
<dbReference type="Proteomes" id="UP000308267">
    <property type="component" value="Unassembled WGS sequence"/>
</dbReference>
<evidence type="ECO:0000256" key="3">
    <source>
        <dbReference type="ARBA" id="ARBA00022525"/>
    </source>
</evidence>
<feature type="transmembrane region" description="Helical" evidence="4">
    <location>
        <begin position="6"/>
        <end position="26"/>
    </location>
</feature>
<dbReference type="OrthoDB" id="6489092at2759"/>
<evidence type="ECO:0000313" key="7">
    <source>
        <dbReference type="Proteomes" id="UP000308267"/>
    </source>
</evidence>
<dbReference type="FunFam" id="2.60.40.770:FF:000001">
    <property type="entry name" value="NPC intracellular cholesterol transporter 2"/>
    <property type="match status" value="1"/>
</dbReference>
<dbReference type="PANTHER" id="PTHR11306:SF68">
    <property type="entry name" value="NPC INTRACELLULAR CHOLESTEROL TRANSPORTER 2"/>
    <property type="match status" value="1"/>
</dbReference>